<dbReference type="InterPro" id="IPR002711">
    <property type="entry name" value="HNH"/>
</dbReference>
<dbReference type="PANTHER" id="PTHR33877:SF2">
    <property type="entry name" value="OS07G0170200 PROTEIN"/>
    <property type="match status" value="1"/>
</dbReference>
<keyword evidence="2" id="KW-0378">Hydrolase</keyword>
<dbReference type="EMBL" id="WPNZ01000012">
    <property type="protein sequence ID" value="MVO87412.1"/>
    <property type="molecule type" value="Genomic_DNA"/>
</dbReference>
<keyword evidence="2" id="KW-0255">Endonuclease</keyword>
<accession>A0A6L6X0U8</accession>
<dbReference type="Proteomes" id="UP000483802">
    <property type="component" value="Unassembled WGS sequence"/>
</dbReference>
<evidence type="ECO:0000313" key="2">
    <source>
        <dbReference type="EMBL" id="MVO87412.1"/>
    </source>
</evidence>
<keyword evidence="3" id="KW-1185">Reference proteome</keyword>
<name>A0A6L6X0U8_9ACTN</name>
<dbReference type="GO" id="GO:0003676">
    <property type="term" value="F:nucleic acid binding"/>
    <property type="evidence" value="ECO:0007669"/>
    <property type="project" value="InterPro"/>
</dbReference>
<sequence length="107" mass="12444">MPRAKSICLNSGCVAPAVTDGRCQDHQARRGWNRTSARNADRPRDWSRRRSRTLVRDRFTCQRCGAREDLEVDHIVPVSRGGSWEPDNLWTLCRACHKYKTYTEDRP</sequence>
<comment type="caution">
    <text evidence="2">The sequence shown here is derived from an EMBL/GenBank/DDBJ whole genome shotgun (WGS) entry which is preliminary data.</text>
</comment>
<dbReference type="SMART" id="SM00507">
    <property type="entry name" value="HNHc"/>
    <property type="match status" value="1"/>
</dbReference>
<dbReference type="AlphaFoldDB" id="A0A6L6X0U8"/>
<gene>
    <name evidence="2" type="ORF">GPA10_22260</name>
</gene>
<evidence type="ECO:0000259" key="1">
    <source>
        <dbReference type="SMART" id="SM00507"/>
    </source>
</evidence>
<feature type="domain" description="HNH nuclease" evidence="1">
    <location>
        <begin position="50"/>
        <end position="98"/>
    </location>
</feature>
<dbReference type="Gene3D" id="1.10.30.50">
    <property type="match status" value="1"/>
</dbReference>
<proteinExistence type="predicted"/>
<reference evidence="2 3" key="1">
    <citation type="submission" date="2019-11" db="EMBL/GenBank/DDBJ databases">
        <title>Streptomyces typhae sp. nov., a novel endophytic actinomycete isolated from the root of cattail pollen (Typha angustifolia L.).</title>
        <authorList>
            <person name="Peng C."/>
        </authorList>
    </citation>
    <scope>NUCLEOTIDE SEQUENCE [LARGE SCALE GENOMIC DNA]</scope>
    <source>
        <strain evidence="3">p1417</strain>
    </source>
</reference>
<dbReference type="CDD" id="cd00085">
    <property type="entry name" value="HNHc"/>
    <property type="match status" value="1"/>
</dbReference>
<organism evidence="2 3">
    <name type="scientific">Streptomyces typhae</name>
    <dbReference type="NCBI Taxonomy" id="2681492"/>
    <lineage>
        <taxon>Bacteria</taxon>
        <taxon>Bacillati</taxon>
        <taxon>Actinomycetota</taxon>
        <taxon>Actinomycetes</taxon>
        <taxon>Kitasatosporales</taxon>
        <taxon>Streptomycetaceae</taxon>
        <taxon>Streptomyces</taxon>
    </lineage>
</organism>
<dbReference type="RefSeq" id="WP_281364818.1">
    <property type="nucleotide sequence ID" value="NZ_WPNZ01000012.1"/>
</dbReference>
<dbReference type="GO" id="GO:0008270">
    <property type="term" value="F:zinc ion binding"/>
    <property type="evidence" value="ECO:0007669"/>
    <property type="project" value="InterPro"/>
</dbReference>
<keyword evidence="2" id="KW-0540">Nuclease</keyword>
<dbReference type="Pfam" id="PF01844">
    <property type="entry name" value="HNH"/>
    <property type="match status" value="1"/>
</dbReference>
<dbReference type="PANTHER" id="PTHR33877">
    <property type="entry name" value="SLL1193 PROTEIN"/>
    <property type="match status" value="1"/>
</dbReference>
<dbReference type="GO" id="GO:0004519">
    <property type="term" value="F:endonuclease activity"/>
    <property type="evidence" value="ECO:0007669"/>
    <property type="project" value="UniProtKB-KW"/>
</dbReference>
<protein>
    <submittedName>
        <fullName evidence="2">HNH endonuclease</fullName>
    </submittedName>
</protein>
<evidence type="ECO:0000313" key="3">
    <source>
        <dbReference type="Proteomes" id="UP000483802"/>
    </source>
</evidence>
<dbReference type="InterPro" id="IPR052892">
    <property type="entry name" value="NA-targeting_endonuclease"/>
</dbReference>
<dbReference type="InterPro" id="IPR003615">
    <property type="entry name" value="HNH_nuc"/>
</dbReference>